<protein>
    <submittedName>
        <fullName evidence="1">Uncharacterized protein</fullName>
    </submittedName>
</protein>
<sequence>MYSDIKIVYFCTRRDPNSMTHGFIPARRANHYMSYLKVGSIMKVDRFEVARCSSMYTITDHSFLIRFIPPTITDEIITGAHEINLQS</sequence>
<keyword evidence="2" id="KW-1185">Reference proteome</keyword>
<dbReference type="AlphaFoldDB" id="A0ABC8IXS8"/>
<dbReference type="EMBL" id="CAKOAT010062932">
    <property type="protein sequence ID" value="CAH8305964.1"/>
    <property type="molecule type" value="Genomic_DNA"/>
</dbReference>
<comment type="caution">
    <text evidence="1">The sequence shown here is derived from an EMBL/GenBank/DDBJ whole genome shotgun (WGS) entry which is preliminary data.</text>
</comment>
<gene>
    <name evidence="1" type="ORF">ERUC_LOCUS4091</name>
</gene>
<proteinExistence type="predicted"/>
<organism evidence="1 2">
    <name type="scientific">Eruca vesicaria subsp. sativa</name>
    <name type="common">Garden rocket</name>
    <name type="synonym">Eruca sativa</name>
    <dbReference type="NCBI Taxonomy" id="29727"/>
    <lineage>
        <taxon>Eukaryota</taxon>
        <taxon>Viridiplantae</taxon>
        <taxon>Streptophyta</taxon>
        <taxon>Embryophyta</taxon>
        <taxon>Tracheophyta</taxon>
        <taxon>Spermatophyta</taxon>
        <taxon>Magnoliopsida</taxon>
        <taxon>eudicotyledons</taxon>
        <taxon>Gunneridae</taxon>
        <taxon>Pentapetalae</taxon>
        <taxon>rosids</taxon>
        <taxon>malvids</taxon>
        <taxon>Brassicales</taxon>
        <taxon>Brassicaceae</taxon>
        <taxon>Brassiceae</taxon>
        <taxon>Eruca</taxon>
    </lineage>
</organism>
<reference evidence="1 2" key="1">
    <citation type="submission" date="2022-03" db="EMBL/GenBank/DDBJ databases">
        <authorList>
            <person name="Macdonald S."/>
            <person name="Ahmed S."/>
            <person name="Newling K."/>
        </authorList>
    </citation>
    <scope>NUCLEOTIDE SEQUENCE [LARGE SCALE GENOMIC DNA]</scope>
</reference>
<name>A0ABC8IXS8_ERUVS</name>
<evidence type="ECO:0000313" key="1">
    <source>
        <dbReference type="EMBL" id="CAH8305964.1"/>
    </source>
</evidence>
<dbReference type="Proteomes" id="UP001642260">
    <property type="component" value="Unassembled WGS sequence"/>
</dbReference>
<evidence type="ECO:0000313" key="2">
    <source>
        <dbReference type="Proteomes" id="UP001642260"/>
    </source>
</evidence>
<accession>A0ABC8IXS8</accession>